<reference evidence="2" key="1">
    <citation type="submission" date="2021-02" db="EMBL/GenBank/DDBJ databases">
        <authorList>
            <person name="Dougan E. K."/>
            <person name="Rhodes N."/>
            <person name="Thang M."/>
            <person name="Chan C."/>
        </authorList>
    </citation>
    <scope>NUCLEOTIDE SEQUENCE</scope>
</reference>
<name>A0A812TV06_9DINO</name>
<proteinExistence type="predicted"/>
<keyword evidence="3" id="KW-1185">Reference proteome</keyword>
<sequence length="1407" mass="156748">MQISRHEPCYFGCNKLEEGRSVSVQIKGWRYFVSDSSEFVLLELRGPAECCSKLPQSRYLHQLVREGILPDGEWKNCWETVGLDVNDCLVKSERAAQSDNKLLRGLQMPGLCRTEWQIIPDALLVLLVQWSLASGKRKQQSASKVFLCSFISAVASGSWLKQLLTRVPAAQAWGLCPQGSDSKQCPHLEQGFRAHLQGDDKSLQTGFVDCLLSLWAWVDECPSCKAIFQQLISEVTEHLQSHVSTVAHQDALAARHFDPCAQKRQHVDEDAVRQSKRQAMESNVSRARMNTCLGLANPEAASAWTNRDACLYLAASWRAFEQVKQGDAVVGMCLDAKRLGNPAEDLLAGVVQFGSVAAWIPPQVLPDTASVVPKHSGKQSDLNAALQAFVEKETARASQDDEAEQALHPKRAPNMHFLLAMDHGLEASTGHTLKDFLPLRRPERLKEHEERQLVKLPTPDGATSKRVVIRNKTTGKRVLECPKDLNSEGLATSRPSLVCTIDQGSVGWPALQMLFQSCGLAGFYAHDPWHRVWNDLKAGCVEAGFWSIVRQCTLVMNVRSGPFEGAAFHGQLKASVAHMRSLDMSNNIWFLSCYEGICKEWGLQADIAYGDSEHMQHVLEMVLASKALQSKGSTVKWARWASFFDCGQDFRHSWTAHLCIMLHHGWLAGWWDSLSNAPLGGSSHDDFGVQGVVALSKAAGSSSGSSSRSVKHSNDQIRLLRGQCRNGLELSTLIMANDATRRMFNMLLEICDPIRARMGKDMKTMEKGPFEQLQVLLQWSTGVKYNMCFRDVFLKLSDVDALDWMGFEQRCVDEDETADESVVLEQDEMASRALLLAREVVAARAYSMMEYTDALPMLFVSLLQDSSDAVSIALTSLKQIWEALLDAEDRCRQDTFFRSFLDSLAWPNLVTVRSIMTTLVENDWTLPAQLKQQLTKLFSAMAHTKPVEEAFNRLTDMERHTKSGSTGKVAMWQDLAECKLLTSQGYSHPEVPPGLQAPKSLPRKVFSPPQMEAFSLGKDALLELQSEDTWVSLSPQGHSLIGLASKALVMCVGQPQKLKTCFLSLLAQPGTVIWHADQPDRAMWVLKATAWGVLGWPVETCKLRGPLRKMMHFLTLSIEDTAAVRTLVINSLTNWRVGLVSVRSPLNLSQRKVNDPKLKGIVLEFEENIPTLLEHAASRGFRGITLVYLQKLFTSLKVAYTGARPTTVKAVSLALMKHIFPNGSDDDFAKMLARRDASEMTELPCLIRDEHNLNLAEDFLEPEEVQQCRKQLQKRAVQKPARAEDGGAESHASNSAVSNPSEAAAAAASTSSGSVKVPLKINWAKIQLAEVRIHVPQAPGVKINQELKLANRWRAHYPREQYPRYFSLVYSDAASEKQSVRACLQFLWQVHEEETGQKCPFDLEAVV</sequence>
<evidence type="ECO:0000256" key="1">
    <source>
        <dbReference type="SAM" id="MobiDB-lite"/>
    </source>
</evidence>
<comment type="caution">
    <text evidence="2">The sequence shown here is derived from an EMBL/GenBank/DDBJ whole genome shotgun (WGS) entry which is preliminary data.</text>
</comment>
<dbReference type="EMBL" id="CAJNJA010025187">
    <property type="protein sequence ID" value="CAE7538778.1"/>
    <property type="molecule type" value="Genomic_DNA"/>
</dbReference>
<evidence type="ECO:0000313" key="2">
    <source>
        <dbReference type="EMBL" id="CAE7538778.1"/>
    </source>
</evidence>
<accession>A0A812TV06</accession>
<dbReference type="Proteomes" id="UP000601435">
    <property type="component" value="Unassembled WGS sequence"/>
</dbReference>
<feature type="compositionally biased region" description="Low complexity" evidence="1">
    <location>
        <begin position="1292"/>
        <end position="1304"/>
    </location>
</feature>
<feature type="region of interest" description="Disordered" evidence="1">
    <location>
        <begin position="1271"/>
        <end position="1304"/>
    </location>
</feature>
<protein>
    <submittedName>
        <fullName evidence="2">Uncharacterized protein</fullName>
    </submittedName>
</protein>
<dbReference type="OrthoDB" id="410680at2759"/>
<gene>
    <name evidence="2" type="ORF">SNEC2469_LOCUS15506</name>
</gene>
<organism evidence="2 3">
    <name type="scientific">Symbiodinium necroappetens</name>
    <dbReference type="NCBI Taxonomy" id="1628268"/>
    <lineage>
        <taxon>Eukaryota</taxon>
        <taxon>Sar</taxon>
        <taxon>Alveolata</taxon>
        <taxon>Dinophyceae</taxon>
        <taxon>Suessiales</taxon>
        <taxon>Symbiodiniaceae</taxon>
        <taxon>Symbiodinium</taxon>
    </lineage>
</organism>
<evidence type="ECO:0000313" key="3">
    <source>
        <dbReference type="Proteomes" id="UP000601435"/>
    </source>
</evidence>